<reference evidence="2" key="1">
    <citation type="journal article" date="2020" name="Stud. Mycol.">
        <title>101 Dothideomycetes genomes: A test case for predicting lifestyles and emergence of pathogens.</title>
        <authorList>
            <person name="Haridas S."/>
            <person name="Albert R."/>
            <person name="Binder M."/>
            <person name="Bloem J."/>
            <person name="LaButti K."/>
            <person name="Salamov A."/>
            <person name="Andreopoulos B."/>
            <person name="Baker S."/>
            <person name="Barry K."/>
            <person name="Bills G."/>
            <person name="Bluhm B."/>
            <person name="Cannon C."/>
            <person name="Castanera R."/>
            <person name="Culley D."/>
            <person name="Daum C."/>
            <person name="Ezra D."/>
            <person name="Gonzalez J."/>
            <person name="Henrissat B."/>
            <person name="Kuo A."/>
            <person name="Liang C."/>
            <person name="Lipzen A."/>
            <person name="Lutzoni F."/>
            <person name="Magnuson J."/>
            <person name="Mondo S."/>
            <person name="Nolan M."/>
            <person name="Ohm R."/>
            <person name="Pangilinan J."/>
            <person name="Park H.-J."/>
            <person name="Ramirez L."/>
            <person name="Alfaro M."/>
            <person name="Sun H."/>
            <person name="Tritt A."/>
            <person name="Yoshinaga Y."/>
            <person name="Zwiers L.-H."/>
            <person name="Turgeon B."/>
            <person name="Goodwin S."/>
            <person name="Spatafora J."/>
            <person name="Crous P."/>
            <person name="Grigoriev I."/>
        </authorList>
    </citation>
    <scope>NUCLEOTIDE SEQUENCE [LARGE SCALE GENOMIC DNA]</scope>
    <source>
        <strain evidence="2">CBS 304.66</strain>
    </source>
</reference>
<sequence length="241" mass="26418">MHLILTGATGVIGSGVLQQMIAMEGVSRISILSRRPVAMAEGHEEKAKVFIHKDYKNYDATLLEQLKDAQGCVWAQGVSQNDVSKAEYHEITKEYPLAAAKAFSTLHPDSPFTFVYVSGEGATQTPGMLTALFGKVKGLAEQALIDFGKQNPNMKVYNVRPGAVDWRAHPEIHPFLPNQPLYKRTLIPVISMYKSLHTPTRELGKILTELAMSKGTPLDGKDILGEGRIVPNVAIRRIAGI</sequence>
<organism evidence="1 2">
    <name type="scientific">Lojkania enalia</name>
    <dbReference type="NCBI Taxonomy" id="147567"/>
    <lineage>
        <taxon>Eukaryota</taxon>
        <taxon>Fungi</taxon>
        <taxon>Dikarya</taxon>
        <taxon>Ascomycota</taxon>
        <taxon>Pezizomycotina</taxon>
        <taxon>Dothideomycetes</taxon>
        <taxon>Pleosporomycetidae</taxon>
        <taxon>Pleosporales</taxon>
        <taxon>Pleosporales incertae sedis</taxon>
        <taxon>Lojkania</taxon>
    </lineage>
</organism>
<name>A0A9P4K2Z8_9PLEO</name>
<comment type="caution">
    <text evidence="1">The sequence shown here is derived from an EMBL/GenBank/DDBJ whole genome shotgun (WGS) entry which is preliminary data.</text>
</comment>
<dbReference type="InterPro" id="IPR036291">
    <property type="entry name" value="NAD(P)-bd_dom_sf"/>
</dbReference>
<dbReference type="OrthoDB" id="9975943at2759"/>
<accession>A0A9P4K2Z8</accession>
<evidence type="ECO:0008006" key="3">
    <source>
        <dbReference type="Google" id="ProtNLM"/>
    </source>
</evidence>
<dbReference type="EMBL" id="ML986718">
    <property type="protein sequence ID" value="KAF2259180.1"/>
    <property type="molecule type" value="Genomic_DNA"/>
</dbReference>
<dbReference type="PANTHER" id="PTHR14097">
    <property type="entry name" value="OXIDOREDUCTASE HTATIP2"/>
    <property type="match status" value="1"/>
</dbReference>
<dbReference type="Proteomes" id="UP000800093">
    <property type="component" value="Unassembled WGS sequence"/>
</dbReference>
<dbReference type="PANTHER" id="PTHR14097:SF8">
    <property type="entry name" value="NAD(P)-BINDING DOMAIN-CONTAINING PROTEIN"/>
    <property type="match status" value="1"/>
</dbReference>
<protein>
    <recommendedName>
        <fullName evidence="3">Nucleoside-diphosphate-sugar epimerase</fullName>
    </recommendedName>
</protein>
<dbReference type="Gene3D" id="3.40.50.720">
    <property type="entry name" value="NAD(P)-binding Rossmann-like Domain"/>
    <property type="match status" value="1"/>
</dbReference>
<dbReference type="SUPFAM" id="SSF51735">
    <property type="entry name" value="NAD(P)-binding Rossmann-fold domains"/>
    <property type="match status" value="1"/>
</dbReference>
<proteinExistence type="predicted"/>
<evidence type="ECO:0000313" key="2">
    <source>
        <dbReference type="Proteomes" id="UP000800093"/>
    </source>
</evidence>
<dbReference type="AlphaFoldDB" id="A0A9P4K2Z8"/>
<keyword evidence="2" id="KW-1185">Reference proteome</keyword>
<evidence type="ECO:0000313" key="1">
    <source>
        <dbReference type="EMBL" id="KAF2259180.1"/>
    </source>
</evidence>
<gene>
    <name evidence="1" type="ORF">CC78DRAFT_556201</name>
</gene>